<keyword evidence="2" id="KW-1185">Reference proteome</keyword>
<dbReference type="EMBL" id="CAJNDS010002793">
    <property type="protein sequence ID" value="CAE7599288.1"/>
    <property type="molecule type" value="Genomic_DNA"/>
</dbReference>
<protein>
    <submittedName>
        <fullName evidence="1">Pli1 protein</fullName>
    </submittedName>
</protein>
<dbReference type="Proteomes" id="UP000604046">
    <property type="component" value="Unassembled WGS sequence"/>
</dbReference>
<dbReference type="AlphaFoldDB" id="A0A812V312"/>
<sequence>MDGERSKLAALSLPLLQGLCRARGIQPGRASKEDLVERLVAKRKAKDGEGEAAKKRQVQQQVQVEPEVAKVVLVQSGDTFALGSGLSGNLSGFRPLRCGCCAELFDLGKVRFSHDPKRFWCPKCRFRAMDPFNEVVDGGLLHMCLVTSAEHRFTLSLPLLKEWRAAGEAVWVRMVALDSAELLQVWPDELTLEADGRELFRITPPEKGHRRRDVPQELTYQLMAGPNALQLRVNAAAAGSGFALGVLRCSAKAPRKLCGEVPRAPASECLERLLFLLKARPPKEEDLQYFVAASEGFDGASKFEDLRTDVLGLDTSLAALPHLFGEA</sequence>
<evidence type="ECO:0000313" key="2">
    <source>
        <dbReference type="Proteomes" id="UP000604046"/>
    </source>
</evidence>
<reference evidence="1" key="1">
    <citation type="submission" date="2021-02" db="EMBL/GenBank/DDBJ databases">
        <authorList>
            <person name="Dougan E. K."/>
            <person name="Rhodes N."/>
            <person name="Thang M."/>
            <person name="Chan C."/>
        </authorList>
    </citation>
    <scope>NUCLEOTIDE SEQUENCE</scope>
</reference>
<comment type="caution">
    <text evidence="1">The sequence shown here is derived from an EMBL/GenBank/DDBJ whole genome shotgun (WGS) entry which is preliminary data.</text>
</comment>
<name>A0A812V312_9DINO</name>
<accession>A0A812V312</accession>
<evidence type="ECO:0000313" key="1">
    <source>
        <dbReference type="EMBL" id="CAE7599288.1"/>
    </source>
</evidence>
<gene>
    <name evidence="1" type="primary">pli1</name>
    <name evidence="1" type="ORF">SNAT2548_LOCUS34097</name>
</gene>
<proteinExistence type="predicted"/>
<organism evidence="1 2">
    <name type="scientific">Symbiodinium natans</name>
    <dbReference type="NCBI Taxonomy" id="878477"/>
    <lineage>
        <taxon>Eukaryota</taxon>
        <taxon>Sar</taxon>
        <taxon>Alveolata</taxon>
        <taxon>Dinophyceae</taxon>
        <taxon>Suessiales</taxon>
        <taxon>Symbiodiniaceae</taxon>
        <taxon>Symbiodinium</taxon>
    </lineage>
</organism>
<dbReference type="OrthoDB" id="442540at2759"/>